<keyword evidence="6" id="KW-0560">Oxidoreductase</keyword>
<dbReference type="GO" id="GO:0006096">
    <property type="term" value="P:glycolytic process"/>
    <property type="evidence" value="ECO:0007669"/>
    <property type="project" value="UniProtKB-KW"/>
</dbReference>
<evidence type="ECO:0000259" key="9">
    <source>
        <dbReference type="Pfam" id="PF02800"/>
    </source>
</evidence>
<dbReference type="GO" id="GO:0016757">
    <property type="term" value="F:glycosyltransferase activity"/>
    <property type="evidence" value="ECO:0007669"/>
    <property type="project" value="UniProtKB-KW"/>
</dbReference>
<evidence type="ECO:0000256" key="6">
    <source>
        <dbReference type="ARBA" id="ARBA00023002"/>
    </source>
</evidence>
<evidence type="ECO:0000256" key="7">
    <source>
        <dbReference type="ARBA" id="ARBA00023027"/>
    </source>
</evidence>
<evidence type="ECO:0000313" key="11">
    <source>
        <dbReference type="Proteomes" id="UP001210211"/>
    </source>
</evidence>
<evidence type="ECO:0000256" key="5">
    <source>
        <dbReference type="ARBA" id="ARBA00022679"/>
    </source>
</evidence>
<dbReference type="GO" id="GO:0004365">
    <property type="term" value="F:glyceraldehyde-3-phosphate dehydrogenase (NAD+) (phosphorylating) activity"/>
    <property type="evidence" value="ECO:0007669"/>
    <property type="project" value="UniProtKB-EC"/>
</dbReference>
<comment type="similarity">
    <text evidence="2">Belongs to the glyceraldehyde-3-phosphate dehydrogenase family.</text>
</comment>
<evidence type="ECO:0000256" key="4">
    <source>
        <dbReference type="ARBA" id="ARBA00022676"/>
    </source>
</evidence>
<comment type="pathway">
    <text evidence="1">Carbohydrate degradation; glycolysis; pyruvate from D-glyceraldehyde 3-phosphate: step 1/5.</text>
</comment>
<feature type="domain" description="Glyceraldehyde 3-phosphate dehydrogenase catalytic" evidence="9">
    <location>
        <begin position="152"/>
        <end position="223"/>
    </location>
</feature>
<gene>
    <name evidence="10" type="ORF">LUZ61_014127</name>
</gene>
<keyword evidence="8" id="KW-0324">Glycolysis</keyword>
<dbReference type="InterPro" id="IPR035902">
    <property type="entry name" value="Nuc_phospho_transferase"/>
</dbReference>
<dbReference type="PANTHER" id="PTHR10836">
    <property type="entry name" value="GLYCERALDEHYDE 3-PHOSPHATE DEHYDROGENASE"/>
    <property type="match status" value="1"/>
</dbReference>
<keyword evidence="7" id="KW-0520">NAD</keyword>
<reference evidence="10 11" key="1">
    <citation type="journal article" date="2022" name="Cell">
        <title>Repeat-based holocentromeres influence genome architecture and karyotype evolution.</title>
        <authorList>
            <person name="Hofstatter P.G."/>
            <person name="Thangavel G."/>
            <person name="Lux T."/>
            <person name="Neumann P."/>
            <person name="Vondrak T."/>
            <person name="Novak P."/>
            <person name="Zhang M."/>
            <person name="Costa L."/>
            <person name="Castellani M."/>
            <person name="Scott A."/>
            <person name="Toegelov H."/>
            <person name="Fuchs J."/>
            <person name="Mata-Sucre Y."/>
            <person name="Dias Y."/>
            <person name="Vanzela A.L.L."/>
            <person name="Huettel B."/>
            <person name="Almeida C.C.S."/>
            <person name="Simkova H."/>
            <person name="Souza G."/>
            <person name="Pedrosa-Harand A."/>
            <person name="Macas J."/>
            <person name="Mayer K.F.X."/>
            <person name="Houben A."/>
            <person name="Marques A."/>
        </authorList>
    </citation>
    <scope>NUCLEOTIDE SEQUENCE [LARGE SCALE GENOMIC DNA]</scope>
    <source>
        <strain evidence="10">RhyTen1mFocal</strain>
    </source>
</reference>
<keyword evidence="4" id="KW-0328">Glycosyltransferase</keyword>
<sequence>MGEGRYIPCHGRCFIKGLSYWMLCVVTKSSLAGTAQEIKMRKLTQKNRLVPNTSLTLQYVLIDQFTLMQRGLESKLTFSLSRDWDPWGQSFNIKKYYNIASSSFSRVQIIAGCQIRPNSHPGALTACFSSASSLYLLGTRKTVDGPSSKGCVVPASTSLRAALAVGKVLPVLNRKLTGITFCIPTVDVSVADLTIKLEEAATYNEIKDALKAKGETYQEIVGLARAMFKRCQQVQGFEDVVDIVGTGGDGADTVNISTGYIAKLLYSYLDFVIWYNSLSKSSS</sequence>
<dbReference type="AlphaFoldDB" id="A0AAD5WDI4"/>
<dbReference type="SUPFAM" id="SSF55347">
    <property type="entry name" value="Glyceraldehyde-3-phosphate dehydrogenase-like, C-terminal domain"/>
    <property type="match status" value="1"/>
</dbReference>
<organism evidence="10 11">
    <name type="scientific">Rhynchospora tenuis</name>
    <dbReference type="NCBI Taxonomy" id="198213"/>
    <lineage>
        <taxon>Eukaryota</taxon>
        <taxon>Viridiplantae</taxon>
        <taxon>Streptophyta</taxon>
        <taxon>Embryophyta</taxon>
        <taxon>Tracheophyta</taxon>
        <taxon>Spermatophyta</taxon>
        <taxon>Magnoliopsida</taxon>
        <taxon>Liliopsida</taxon>
        <taxon>Poales</taxon>
        <taxon>Cyperaceae</taxon>
        <taxon>Cyperoideae</taxon>
        <taxon>Rhynchosporeae</taxon>
        <taxon>Rhynchospora</taxon>
    </lineage>
</organism>
<dbReference type="Gene3D" id="3.40.1030.10">
    <property type="entry name" value="Nucleoside phosphorylase/phosphoribosyltransferase catalytic domain"/>
    <property type="match status" value="1"/>
</dbReference>
<dbReference type="EMBL" id="JAMRDG010000002">
    <property type="protein sequence ID" value="KAJ3684963.1"/>
    <property type="molecule type" value="Genomic_DNA"/>
</dbReference>
<keyword evidence="11" id="KW-1185">Reference proteome</keyword>
<dbReference type="GO" id="GO:0005829">
    <property type="term" value="C:cytosol"/>
    <property type="evidence" value="ECO:0007669"/>
    <property type="project" value="TreeGrafter"/>
</dbReference>
<keyword evidence="5" id="KW-0808">Transferase</keyword>
<dbReference type="Proteomes" id="UP001210211">
    <property type="component" value="Unassembled WGS sequence"/>
</dbReference>
<dbReference type="PANTHER" id="PTHR10836:SF112">
    <property type="entry name" value="GLYCERALDEHYDE-3-PHOSPHATE DEHYDROGENASE GAPC1, CYTOSOLIC-RELATED"/>
    <property type="match status" value="1"/>
</dbReference>
<name>A0AAD5WDI4_9POAL</name>
<evidence type="ECO:0000256" key="2">
    <source>
        <dbReference type="ARBA" id="ARBA00007406"/>
    </source>
</evidence>
<evidence type="ECO:0000313" key="10">
    <source>
        <dbReference type="EMBL" id="KAJ3684963.1"/>
    </source>
</evidence>
<dbReference type="Pfam" id="PF02800">
    <property type="entry name" value="Gp_dh_C"/>
    <property type="match status" value="1"/>
</dbReference>
<evidence type="ECO:0000256" key="1">
    <source>
        <dbReference type="ARBA" id="ARBA00004869"/>
    </source>
</evidence>
<dbReference type="InterPro" id="IPR020831">
    <property type="entry name" value="GlycerAld/Erythrose_P_DH"/>
</dbReference>
<protein>
    <recommendedName>
        <fullName evidence="3">glyceraldehyde-3-phosphate dehydrogenase (phosphorylating)</fullName>
        <ecNumber evidence="3">1.2.1.12</ecNumber>
    </recommendedName>
</protein>
<evidence type="ECO:0000256" key="8">
    <source>
        <dbReference type="ARBA" id="ARBA00023152"/>
    </source>
</evidence>
<proteinExistence type="inferred from homology"/>
<dbReference type="EC" id="1.2.1.12" evidence="3"/>
<accession>A0AAD5WDI4</accession>
<evidence type="ECO:0000256" key="3">
    <source>
        <dbReference type="ARBA" id="ARBA00013119"/>
    </source>
</evidence>
<dbReference type="InterPro" id="IPR020829">
    <property type="entry name" value="GlycerAld_3-P_DH_cat"/>
</dbReference>
<comment type="caution">
    <text evidence="10">The sequence shown here is derived from an EMBL/GenBank/DDBJ whole genome shotgun (WGS) entry which is preliminary data.</text>
</comment>
<dbReference type="Gene3D" id="3.30.360.10">
    <property type="entry name" value="Dihydrodipicolinate Reductase, domain 2"/>
    <property type="match status" value="1"/>
</dbReference>